<sequence>MYSLRVFNLLKLSFLTSRLPLWGVFFILFSFFAQNTFAEGSKDLYPAGAQGNRAFLYANIDGTNSTLSYPFKTRGTHYVYVKAGEKIAVSSSAIGVNNGQIILTAPNGNIISYNGSDGLGYIPNRTAELQGPEVGYSPIVISVSTALAGVWKVEFLAPVGNGSSSDVTAPNIFANANWTQSTAANANFIAAWDVSVKNTANTGWLNGRVYTNVLNLGINNNFTSSQRGFYVNNYILTEDGRAYRVQTNGNNGWAFTFFSNNNGFAVNGVPTYKSLNSSSAAALSALHDPRTLDDALNKTHKIFYNKPNADLPETETAFITAANQTTWLKKNAVLPIITDLKFIGIEGTESKLSYKGAKITFTSSSSGSYQITIPLVNGADRIINGSAVPGYNEIFWDVKDGNGNFVQPGPISPLVQTFLRSAEVHFPYLDMEINPQGIIIELIENNTNYDVNPLNNNPSEYSDKVYWDDINISNAGNAGRYSSDPVTNLSGISSNSNGHKFGRYNDNANDHFGDQRSMDTWTYIESGKTTQLVNIEIREADLKIESINPDLTKYFSDQMITYTVKVKNDGPSATNGAKFTFSIPTGLTINSVISANQTTGVVINNPITGVQNYNAILDLPNQATIDFIIVTTFTGTYNQVFDNAKASILRPADLSDPDATGNNAAGPVDADEECLNGALSGVGLCNNIKYNTINGQDVCIGSNIATITYPLSPDGTQFETLALPTALSLQDVAGNRTISGSLSAAGIHTFYIKTLNTNRTQTNAIIRANTLADATANGPLSICEDATDNPVVNFIGTGGSGAYEFSYSINNASVQTVSTVSGLATASVAISLNNTGAFIYKLTSVKDLSTGCSQAKNISVTVNIQPKPIKAHIQLNN</sequence>
<dbReference type="InterPro" id="IPR001434">
    <property type="entry name" value="OmcB-like_DUF11"/>
</dbReference>
<accession>A0A4U1C044</accession>
<dbReference type="Proteomes" id="UP000310477">
    <property type="component" value="Unassembled WGS sequence"/>
</dbReference>
<dbReference type="OrthoDB" id="5726170at2"/>
<protein>
    <recommendedName>
        <fullName evidence="2">DUF11 domain-containing protein</fullName>
    </recommendedName>
</protein>
<feature type="transmembrane region" description="Helical" evidence="1">
    <location>
        <begin position="12"/>
        <end position="33"/>
    </location>
</feature>
<proteinExistence type="predicted"/>
<keyword evidence="1" id="KW-0472">Membrane</keyword>
<feature type="domain" description="DUF11" evidence="2">
    <location>
        <begin position="541"/>
        <end position="665"/>
    </location>
</feature>
<gene>
    <name evidence="3" type="ORF">FA045_17390</name>
</gene>
<evidence type="ECO:0000313" key="3">
    <source>
        <dbReference type="EMBL" id="TKB97159.1"/>
    </source>
</evidence>
<dbReference type="NCBIfam" id="TIGR01451">
    <property type="entry name" value="B_ant_repeat"/>
    <property type="match status" value="1"/>
</dbReference>
<dbReference type="RefSeq" id="WP_136878358.1">
    <property type="nucleotide sequence ID" value="NZ_SWBO01000014.1"/>
</dbReference>
<reference evidence="3 4" key="1">
    <citation type="submission" date="2019-04" db="EMBL/GenBank/DDBJ databases">
        <title>Pedobacter sp. AR-2-6 sp. nov., isolated from Arctic soil.</title>
        <authorList>
            <person name="Dahal R.H."/>
            <person name="Kim D.-U."/>
        </authorList>
    </citation>
    <scope>NUCLEOTIDE SEQUENCE [LARGE SCALE GENOMIC DNA]</scope>
    <source>
        <strain evidence="3 4">AR-2-6</strain>
    </source>
</reference>
<evidence type="ECO:0000259" key="2">
    <source>
        <dbReference type="Pfam" id="PF01345"/>
    </source>
</evidence>
<keyword evidence="1" id="KW-1133">Transmembrane helix</keyword>
<keyword evidence="1" id="KW-0812">Transmembrane</keyword>
<evidence type="ECO:0000256" key="1">
    <source>
        <dbReference type="SAM" id="Phobius"/>
    </source>
</evidence>
<comment type="caution">
    <text evidence="3">The sequence shown here is derived from an EMBL/GenBank/DDBJ whole genome shotgun (WGS) entry which is preliminary data.</text>
</comment>
<dbReference type="Pfam" id="PF01345">
    <property type="entry name" value="DUF11"/>
    <property type="match status" value="1"/>
</dbReference>
<keyword evidence="4" id="KW-1185">Reference proteome</keyword>
<dbReference type="InterPro" id="IPR047589">
    <property type="entry name" value="DUF11_rpt"/>
</dbReference>
<organism evidence="3 4">
    <name type="scientific">Pedobacter cryotolerans</name>
    <dbReference type="NCBI Taxonomy" id="2571270"/>
    <lineage>
        <taxon>Bacteria</taxon>
        <taxon>Pseudomonadati</taxon>
        <taxon>Bacteroidota</taxon>
        <taxon>Sphingobacteriia</taxon>
        <taxon>Sphingobacteriales</taxon>
        <taxon>Sphingobacteriaceae</taxon>
        <taxon>Pedobacter</taxon>
    </lineage>
</organism>
<dbReference type="AlphaFoldDB" id="A0A4U1C044"/>
<name>A0A4U1C044_9SPHI</name>
<evidence type="ECO:0000313" key="4">
    <source>
        <dbReference type="Proteomes" id="UP000310477"/>
    </source>
</evidence>
<dbReference type="EMBL" id="SWBO01000014">
    <property type="protein sequence ID" value="TKB97159.1"/>
    <property type="molecule type" value="Genomic_DNA"/>
</dbReference>